<dbReference type="Gene3D" id="3.40.1280.10">
    <property type="match status" value="1"/>
</dbReference>
<dbReference type="EMBL" id="OUNR01000016">
    <property type="protein sequence ID" value="SPP65516.1"/>
    <property type="molecule type" value="Genomic_DNA"/>
</dbReference>
<dbReference type="EC" id="2.1.1.193" evidence="10"/>
<evidence type="ECO:0000256" key="6">
    <source>
        <dbReference type="ARBA" id="ARBA00022679"/>
    </source>
</evidence>
<dbReference type="AlphaFoldDB" id="A0A330L9C3"/>
<evidence type="ECO:0000256" key="7">
    <source>
        <dbReference type="ARBA" id="ARBA00022691"/>
    </source>
</evidence>
<keyword evidence="4 10" id="KW-0698">rRNA processing</keyword>
<feature type="domain" description="Ribosomal RNA small subunit methyltransferase E methyltransferase" evidence="11">
    <location>
        <begin position="76"/>
        <end position="239"/>
    </location>
</feature>
<evidence type="ECO:0000256" key="2">
    <source>
        <dbReference type="ARBA" id="ARBA00005528"/>
    </source>
</evidence>
<dbReference type="Pfam" id="PF04452">
    <property type="entry name" value="Methyltrans_RNA"/>
    <property type="match status" value="1"/>
</dbReference>
<dbReference type="PANTHER" id="PTHR30027:SF3">
    <property type="entry name" value="16S RRNA (URACIL(1498)-N(3))-METHYLTRANSFERASE"/>
    <property type="match status" value="1"/>
</dbReference>
<evidence type="ECO:0000256" key="3">
    <source>
        <dbReference type="ARBA" id="ARBA00022490"/>
    </source>
</evidence>
<dbReference type="InterPro" id="IPR046887">
    <property type="entry name" value="RsmE_PUA-like"/>
</dbReference>
<protein>
    <recommendedName>
        <fullName evidence="10">Ribosomal RNA small subunit methyltransferase E</fullName>
        <ecNumber evidence="10">2.1.1.193</ecNumber>
    </recommendedName>
</protein>
<keyword evidence="7 10" id="KW-0949">S-adenosyl-L-methionine</keyword>
<evidence type="ECO:0000256" key="1">
    <source>
        <dbReference type="ARBA" id="ARBA00004496"/>
    </source>
</evidence>
<dbReference type="InParanoid" id="A0A330L9C3"/>
<evidence type="ECO:0000256" key="5">
    <source>
        <dbReference type="ARBA" id="ARBA00022603"/>
    </source>
</evidence>
<keyword evidence="5 10" id="KW-0489">Methyltransferase</keyword>
<evidence type="ECO:0000259" key="12">
    <source>
        <dbReference type="Pfam" id="PF20260"/>
    </source>
</evidence>
<dbReference type="PIRSF" id="PIRSF015601">
    <property type="entry name" value="MTase_slr0722"/>
    <property type="match status" value="1"/>
</dbReference>
<dbReference type="InterPro" id="IPR015947">
    <property type="entry name" value="PUA-like_sf"/>
</dbReference>
<evidence type="ECO:0000256" key="8">
    <source>
        <dbReference type="ARBA" id="ARBA00025699"/>
    </source>
</evidence>
<dbReference type="PANTHER" id="PTHR30027">
    <property type="entry name" value="RIBOSOMAL RNA SMALL SUBUNIT METHYLTRANSFERASE E"/>
    <property type="match status" value="1"/>
</dbReference>
<feature type="domain" description="Ribosomal RNA small subunit methyltransferase E PUA-like" evidence="12">
    <location>
        <begin position="25"/>
        <end position="65"/>
    </location>
</feature>
<evidence type="ECO:0000256" key="9">
    <source>
        <dbReference type="ARBA" id="ARBA00047944"/>
    </source>
</evidence>
<evidence type="ECO:0000256" key="4">
    <source>
        <dbReference type="ARBA" id="ARBA00022552"/>
    </source>
</evidence>
<dbReference type="Pfam" id="PF20260">
    <property type="entry name" value="PUA_4"/>
    <property type="match status" value="1"/>
</dbReference>
<dbReference type="GO" id="GO:0070475">
    <property type="term" value="P:rRNA base methylation"/>
    <property type="evidence" value="ECO:0007669"/>
    <property type="project" value="TreeGrafter"/>
</dbReference>
<dbReference type="NCBIfam" id="NF008692">
    <property type="entry name" value="PRK11713.1-5"/>
    <property type="match status" value="1"/>
</dbReference>
<evidence type="ECO:0000313" key="14">
    <source>
        <dbReference type="Proteomes" id="UP000248168"/>
    </source>
</evidence>
<dbReference type="SUPFAM" id="SSF88697">
    <property type="entry name" value="PUA domain-like"/>
    <property type="match status" value="1"/>
</dbReference>
<dbReference type="GO" id="GO:0070042">
    <property type="term" value="F:rRNA (uridine-N3-)-methyltransferase activity"/>
    <property type="evidence" value="ECO:0007669"/>
    <property type="project" value="TreeGrafter"/>
</dbReference>
<proteinExistence type="inferred from homology"/>
<reference evidence="14" key="1">
    <citation type="submission" date="2018-04" db="EMBL/GenBank/DDBJ databases">
        <authorList>
            <person name="Lucker S."/>
            <person name="Sakoula D."/>
        </authorList>
    </citation>
    <scope>NUCLEOTIDE SEQUENCE [LARGE SCALE GENOMIC DNA]</scope>
</reference>
<evidence type="ECO:0000259" key="11">
    <source>
        <dbReference type="Pfam" id="PF04452"/>
    </source>
</evidence>
<dbReference type="SUPFAM" id="SSF75217">
    <property type="entry name" value="alpha/beta knot"/>
    <property type="match status" value="1"/>
</dbReference>
<comment type="similarity">
    <text evidence="2 10">Belongs to the RNA methyltransferase RsmE family.</text>
</comment>
<sequence length="246" mass="27030">MPVFFLPPDAITSPSITVPPALQTHLRDSLRLELGEQIWVCDGQGTRYLMELTRVTKQELTGRILSTSQEPVRTAPRLRLAQALLKGEKMDWVIQKATELGVSEIIPLQSRHTIVQLRPERLDAQLARWQRIALEAAQQSEQWHMPIIAQPQTLAACLSNLPAPALSLILTERRDGQSLHSIRLPENSNESVMMLIGPEGGWATEEVAQAEQAGCARITLGPHILRAETAAIVTAGILQSRAGALG</sequence>
<keyword evidence="14" id="KW-1185">Reference proteome</keyword>
<dbReference type="OrthoDB" id="9815641at2"/>
<dbReference type="RefSeq" id="WP_121989784.1">
    <property type="nucleotide sequence ID" value="NZ_OUNR01000016.1"/>
</dbReference>
<name>A0A330L9C3_9BACT</name>
<dbReference type="CDD" id="cd18084">
    <property type="entry name" value="RsmE-like"/>
    <property type="match status" value="1"/>
</dbReference>
<organism evidence="13 14">
    <name type="scientific">Nitrospira lenta</name>
    <dbReference type="NCBI Taxonomy" id="1436998"/>
    <lineage>
        <taxon>Bacteria</taxon>
        <taxon>Pseudomonadati</taxon>
        <taxon>Nitrospirota</taxon>
        <taxon>Nitrospiria</taxon>
        <taxon>Nitrospirales</taxon>
        <taxon>Nitrospiraceae</taxon>
        <taxon>Nitrospira</taxon>
    </lineage>
</organism>
<dbReference type="InterPro" id="IPR029028">
    <property type="entry name" value="Alpha/beta_knot_MTases"/>
</dbReference>
<dbReference type="InterPro" id="IPR006700">
    <property type="entry name" value="RsmE"/>
</dbReference>
<keyword evidence="6 10" id="KW-0808">Transferase</keyword>
<evidence type="ECO:0000313" key="13">
    <source>
        <dbReference type="EMBL" id="SPP65516.1"/>
    </source>
</evidence>
<accession>A0A330L9C3</accession>
<keyword evidence="3 10" id="KW-0963">Cytoplasm</keyword>
<dbReference type="InterPro" id="IPR029026">
    <property type="entry name" value="tRNA_m1G_MTases_N"/>
</dbReference>
<comment type="subcellular location">
    <subcellularLocation>
        <location evidence="1 10">Cytoplasm</location>
    </subcellularLocation>
</comment>
<comment type="catalytic activity">
    <reaction evidence="9 10">
        <text>uridine(1498) in 16S rRNA + S-adenosyl-L-methionine = N(3)-methyluridine(1498) in 16S rRNA + S-adenosyl-L-homocysteine + H(+)</text>
        <dbReference type="Rhea" id="RHEA:42920"/>
        <dbReference type="Rhea" id="RHEA-COMP:10283"/>
        <dbReference type="Rhea" id="RHEA-COMP:10284"/>
        <dbReference type="ChEBI" id="CHEBI:15378"/>
        <dbReference type="ChEBI" id="CHEBI:57856"/>
        <dbReference type="ChEBI" id="CHEBI:59789"/>
        <dbReference type="ChEBI" id="CHEBI:65315"/>
        <dbReference type="ChEBI" id="CHEBI:74502"/>
        <dbReference type="EC" id="2.1.1.193"/>
    </reaction>
</comment>
<dbReference type="Proteomes" id="UP000248168">
    <property type="component" value="Unassembled WGS sequence"/>
</dbReference>
<dbReference type="GO" id="GO:0005737">
    <property type="term" value="C:cytoplasm"/>
    <property type="evidence" value="ECO:0007669"/>
    <property type="project" value="UniProtKB-SubCell"/>
</dbReference>
<evidence type="ECO:0000256" key="10">
    <source>
        <dbReference type="PIRNR" id="PIRNR015601"/>
    </source>
</evidence>
<dbReference type="InterPro" id="IPR046886">
    <property type="entry name" value="RsmE_MTase_dom"/>
</dbReference>
<dbReference type="NCBIfam" id="TIGR00046">
    <property type="entry name" value="RsmE family RNA methyltransferase"/>
    <property type="match status" value="1"/>
</dbReference>
<dbReference type="FunCoup" id="A0A330L9C3">
    <property type="interactions" value="339"/>
</dbReference>
<comment type="function">
    <text evidence="8 10">Specifically methylates the N3 position of the uracil ring of uridine 1498 (m3U1498) in 16S rRNA. Acts on the fully assembled 30S ribosomal subunit.</text>
</comment>
<gene>
    <name evidence="13" type="ORF">NITLEN_30430</name>
</gene>